<name>A0A1E1LKP2_9HELO</name>
<keyword evidence="3" id="KW-1185">Reference proteome</keyword>
<dbReference type="OrthoDB" id="3561932at2759"/>
<evidence type="ECO:0000256" key="1">
    <source>
        <dbReference type="SAM" id="MobiDB-lite"/>
    </source>
</evidence>
<protein>
    <recommendedName>
        <fullName evidence="4">BTB domain-containing protein</fullName>
    </recommendedName>
</protein>
<feature type="compositionally biased region" description="Acidic residues" evidence="1">
    <location>
        <begin position="385"/>
        <end position="407"/>
    </location>
</feature>
<dbReference type="EMBL" id="FJUX01000136">
    <property type="protein sequence ID" value="CZT11063.1"/>
    <property type="molecule type" value="Genomic_DNA"/>
</dbReference>
<feature type="compositionally biased region" description="Basic and acidic residues" evidence="1">
    <location>
        <begin position="339"/>
        <end position="348"/>
    </location>
</feature>
<evidence type="ECO:0000313" key="3">
    <source>
        <dbReference type="Proteomes" id="UP000178912"/>
    </source>
</evidence>
<dbReference type="Proteomes" id="UP000178912">
    <property type="component" value="Unassembled WGS sequence"/>
</dbReference>
<proteinExistence type="predicted"/>
<evidence type="ECO:0000313" key="2">
    <source>
        <dbReference type="EMBL" id="CZT11063.1"/>
    </source>
</evidence>
<organism evidence="2 3">
    <name type="scientific">Rhynchosporium agropyri</name>
    <dbReference type="NCBI Taxonomy" id="914238"/>
    <lineage>
        <taxon>Eukaryota</taxon>
        <taxon>Fungi</taxon>
        <taxon>Dikarya</taxon>
        <taxon>Ascomycota</taxon>
        <taxon>Pezizomycotina</taxon>
        <taxon>Leotiomycetes</taxon>
        <taxon>Helotiales</taxon>
        <taxon>Ploettnerulaceae</taxon>
        <taxon>Rhynchosporium</taxon>
    </lineage>
</organism>
<reference evidence="3" key="1">
    <citation type="submission" date="2016-03" db="EMBL/GenBank/DDBJ databases">
        <authorList>
            <person name="Guldener U."/>
        </authorList>
    </citation>
    <scope>NUCLEOTIDE SEQUENCE [LARGE SCALE GENOMIC DNA]</scope>
    <source>
        <strain evidence="3">04CH-RAC-A.6.1</strain>
    </source>
</reference>
<feature type="region of interest" description="Disordered" evidence="1">
    <location>
        <begin position="330"/>
        <end position="349"/>
    </location>
</feature>
<feature type="region of interest" description="Disordered" evidence="1">
    <location>
        <begin position="381"/>
        <end position="410"/>
    </location>
</feature>
<sequence length="434" mass="50533">MAPGEMVIFRVGPHGATRSEFIVSRRLLSTISYFKVYFDNLSFEKQREGESIELCMWDPELEDSSYFMWEPFFVWLQRGFFEVPNLPKITQEIIAHDQPTIHHEELECMILLSLLIAQGDGLFDLQNMVMDALYDVGRLTKKYLGPAYMRHVLESSDVDSKFQTYCAISIAFIFKDYNYQFWDFDVFTDYEDLVHDIPELATEVSYYEAIRAHLDDRIMDTTSQIHKYYGPCEFHEHPNNAKCYSEQGFRPFGDVDSDSEAGIVVGMEDEATETDRTESESLAYDVYLEDDEWQPSIEVRKESHETQKFYSEPYTLDDEIMYDVDFEDSEEGEAEFMNEESKDEKDMDTATTAGNVCACTEDEKKYMLHPIRCAVYISRKRTKEEEEGEEEGDLPSIEETDAEDDDMAPPARKLHKVCACTEEEKKHMLHSTGY</sequence>
<evidence type="ECO:0008006" key="4">
    <source>
        <dbReference type="Google" id="ProtNLM"/>
    </source>
</evidence>
<gene>
    <name evidence="2" type="ORF">RAG0_15336</name>
</gene>
<accession>A0A1E1LKP2</accession>
<dbReference type="AlphaFoldDB" id="A0A1E1LKP2"/>